<evidence type="ECO:0000313" key="4">
    <source>
        <dbReference type="Proteomes" id="UP000483432"/>
    </source>
</evidence>
<dbReference type="AlphaFoldDB" id="A0A7C9NTV8"/>
<evidence type="ECO:0000313" key="3">
    <source>
        <dbReference type="EMBL" id="NDP48360.1"/>
    </source>
</evidence>
<keyword evidence="2" id="KW-0732">Signal</keyword>
<feature type="region of interest" description="Disordered" evidence="1">
    <location>
        <begin position="84"/>
        <end position="123"/>
    </location>
</feature>
<accession>A0A7C9NTV8</accession>
<organism evidence="3 4">
    <name type="scientific">Sulfuriferula multivorans</name>
    <dbReference type="NCBI Taxonomy" id="1559896"/>
    <lineage>
        <taxon>Bacteria</taxon>
        <taxon>Pseudomonadati</taxon>
        <taxon>Pseudomonadota</taxon>
        <taxon>Betaproteobacteria</taxon>
        <taxon>Nitrosomonadales</taxon>
        <taxon>Sulfuricellaceae</taxon>
        <taxon>Sulfuriferula</taxon>
    </lineage>
</organism>
<reference evidence="3 4" key="1">
    <citation type="submission" date="2019-09" db="EMBL/GenBank/DDBJ databases">
        <title>H2 Metabolism Revealed by Metagenomic Analysis in Subglacial Sediment of East Antarctica.</title>
        <authorList>
            <person name="Yang Z."/>
            <person name="Zhang Y."/>
            <person name="Lv Y."/>
            <person name="Yan W."/>
            <person name="Xiao X."/>
            <person name="Sun B."/>
            <person name="Ma H."/>
        </authorList>
    </citation>
    <scope>NUCLEOTIDE SEQUENCE [LARGE SCALE GENOMIC DNA]</scope>
    <source>
        <strain evidence="3">Bin2_2</strain>
    </source>
</reference>
<feature type="compositionally biased region" description="Polar residues" evidence="1">
    <location>
        <begin position="113"/>
        <end position="123"/>
    </location>
</feature>
<feature type="chain" id="PRO_5028910790" evidence="2">
    <location>
        <begin position="29"/>
        <end position="123"/>
    </location>
</feature>
<comment type="caution">
    <text evidence="3">The sequence shown here is derived from an EMBL/GenBank/DDBJ whole genome shotgun (WGS) entry which is preliminary data.</text>
</comment>
<dbReference type="Proteomes" id="UP000483432">
    <property type="component" value="Unassembled WGS sequence"/>
</dbReference>
<feature type="signal peptide" evidence="2">
    <location>
        <begin position="1"/>
        <end position="28"/>
    </location>
</feature>
<feature type="compositionally biased region" description="Low complexity" evidence="1">
    <location>
        <begin position="90"/>
        <end position="101"/>
    </location>
</feature>
<proteinExistence type="predicted"/>
<sequence>MLSLSLRWAVLSAAAPAMLYLTAVTAQAQAQSNSEESTGNAAPTLQYRSALSNYRGFNDQAVAPWTEVNDTVGKIGGWRVYAKEARKPDPAATDTAPPGTDKNMMSEPVKGMSGSSMNHGAKP</sequence>
<dbReference type="EMBL" id="JAAFGW010000107">
    <property type="protein sequence ID" value="NDP48360.1"/>
    <property type="molecule type" value="Genomic_DNA"/>
</dbReference>
<protein>
    <submittedName>
        <fullName evidence="3">Uncharacterized protein</fullName>
    </submittedName>
</protein>
<evidence type="ECO:0000256" key="1">
    <source>
        <dbReference type="SAM" id="MobiDB-lite"/>
    </source>
</evidence>
<gene>
    <name evidence="3" type="ORF">GZ085_08210</name>
</gene>
<evidence type="ECO:0000256" key="2">
    <source>
        <dbReference type="SAM" id="SignalP"/>
    </source>
</evidence>
<name>A0A7C9NTV8_9PROT</name>